<dbReference type="Pfam" id="PF07727">
    <property type="entry name" value="RVT_2"/>
    <property type="match status" value="2"/>
</dbReference>
<dbReference type="InterPro" id="IPR012901">
    <property type="entry name" value="CARME"/>
</dbReference>
<dbReference type="Pfam" id="PF22936">
    <property type="entry name" value="Pol_BBD"/>
    <property type="match status" value="1"/>
</dbReference>
<feature type="domain" description="Retroviral polymerase SH3-like" evidence="8">
    <location>
        <begin position="493"/>
        <end position="543"/>
    </location>
</feature>
<evidence type="ECO:0000256" key="4">
    <source>
        <dbReference type="ARBA" id="ARBA00022750"/>
    </source>
</evidence>
<feature type="domain" description="Retrovirus-related Pol polyprotein from transposon TNT 1-94-like beta-barrel" evidence="7">
    <location>
        <begin position="340"/>
        <end position="413"/>
    </location>
</feature>
<feature type="region of interest" description="Disordered" evidence="5">
    <location>
        <begin position="33"/>
        <end position="59"/>
    </location>
</feature>
<dbReference type="GO" id="GO:0008757">
    <property type="term" value="F:S-adenosylmethionine-dependent methyltransferase activity"/>
    <property type="evidence" value="ECO:0007669"/>
    <property type="project" value="InterPro"/>
</dbReference>
<feature type="domain" description="Reverse transcriptase Ty1/copia-type" evidence="6">
    <location>
        <begin position="651"/>
        <end position="709"/>
    </location>
</feature>
<gene>
    <name evidence="9" type="primary">RE1_3503</name>
    <name evidence="9" type="ORF">CK203_087875</name>
</gene>
<keyword evidence="4" id="KW-0378">Hydrolase</keyword>
<sequence length="1322" mass="147028">MVRKPSSPSTFFGDIFRHRPHHQERKEEICNFSPSTGAKTHPRTTFLQRPESHVPARGPLSSAELLPVGSLRGSSFSLRRQLSSLVETCVCLGKAFSSSPVTFLLCLGPDIPGSSSTAVIRPPFRALFDPNVIQSQAKGLYTNDIQRFYEVVSDIVYVRQQDMDLSTYIGRIASLKEEFLTLMPFTNGAEAQQIQTDRFFMVLTLIGLRPNLESVRDQILASPSIPSLDDVFARLLRLSSTQTLSTNGPSDSSMLASQTNSRGGLIWTASLHCHIAQSSDPLLSQPNSAASSTSQSITLTGSDYDVYLRYQAATLASVASIAQTDKVSVCFTQFPSLGPWILDSGASGHIFGSKHLFSSITTTSALPTVTLANGSQTIAKGIGLAHPLPSLPLHSVLYAPKCLFNLISISKITRTLNGSITFSDKSVMLQDRSTGKTIGIGRESQGLYHLTSPSSLVACISTDAPLLIHSCLVILVSPSSRRWFLVFPLCRRLRDKLSVKATKCIFLGYSPLQKGYRCYSPDTHRYFLSADVTFFEDSTLFSSSESLPISEVLPLLYISPPSDALSHPLQVYHRRHRAVAPPLSSAEVPDDSPPVPPISPTLALSSTDHLPIALRKALVRHFLILGGDRQWLMKWLVYTPMAHGILSLYLLIYGCDYGDTFSPVAKIAFVRLFLSMAAMCHWPLYQLDIENAFLHGELLEEVYMEQPPVVQEFGMLRSEADHSVFYHHNSSSQSIYLVVYVDDIVITGSDQEGIQRLKQHLFNHFQTKDLGKLKYFLGLEIAQSSSGVIMSQRKYALDILEETGMLECKPVDTPMDPNVKLVPGQGEPLRDPRRYQRFVGKLNYLTITRPDIFFPEHRAKVCCMKTGAIPKLLVTQMQIGLVHPQIGVPPQGIVFLLEESRFGKDEQIKLVCDNQTALHIASNLVFHERTKHIEVDCHFIREKIASGFSFQVRCIIRNIVRDWAAEGQKERDQCYKPILEELDGLFPNRSKDRPPSCLVPGAGLGRLALEISCLGFISQGNEFSYYMMICSSFILNNAQTAEEWTIYPWIHSNCNSLSDNDQLRPVSIPDMHPARYSCLCLCDFSLIFCRGWHWGGDAGMGMAIRIIEKGKGEPRTLREKQNAHTGSSAAEIGRFVQTAEICGCLLELRWSSLQLGRNKGGCWPLRPDSCSNGLGWGRGGPSAGITEGFSMCGGDFVEVYSDPSQIGESLADIILELGIQNVLDLDRVPLGKGLWRFEKENDGFWRKVLMAKFGVREVSCFCTKEDKEEYFEMEVEYRSFFFGYLLEAVLRPSPSLQGLKSWGLRVKSKVAAGVVSIWRHLG</sequence>
<name>A0A438DQX1_VITVI</name>
<evidence type="ECO:0000256" key="3">
    <source>
        <dbReference type="ARBA" id="ARBA00022691"/>
    </source>
</evidence>
<keyword evidence="2" id="KW-0808">Transferase</keyword>
<dbReference type="SUPFAM" id="SSF56672">
    <property type="entry name" value="DNA/RNA polymerases"/>
    <property type="match status" value="1"/>
</dbReference>
<evidence type="ECO:0000256" key="2">
    <source>
        <dbReference type="ARBA" id="ARBA00022679"/>
    </source>
</evidence>
<evidence type="ECO:0000313" key="10">
    <source>
        <dbReference type="Proteomes" id="UP000288805"/>
    </source>
</evidence>
<dbReference type="InterPro" id="IPR054722">
    <property type="entry name" value="PolX-like_BBD"/>
</dbReference>
<evidence type="ECO:0000259" key="8">
    <source>
        <dbReference type="Pfam" id="PF25597"/>
    </source>
</evidence>
<keyword evidence="3" id="KW-0949">S-adenosyl-L-methionine</keyword>
<reference evidence="9 10" key="1">
    <citation type="journal article" date="2018" name="PLoS Genet.">
        <title>Population sequencing reveals clonal diversity and ancestral inbreeding in the grapevine cultivar Chardonnay.</title>
        <authorList>
            <person name="Roach M.J."/>
            <person name="Johnson D.L."/>
            <person name="Bohlmann J."/>
            <person name="van Vuuren H.J."/>
            <person name="Jones S.J."/>
            <person name="Pretorius I.S."/>
            <person name="Schmidt S.A."/>
            <person name="Borneman A.R."/>
        </authorList>
    </citation>
    <scope>NUCLEOTIDE SEQUENCE [LARGE SCALE GENOMIC DNA]</scope>
    <source>
        <strain evidence="10">cv. Chardonnay</strain>
        <tissue evidence="9">Leaf</tissue>
    </source>
</reference>
<dbReference type="Pfam" id="PF07942">
    <property type="entry name" value="CARME"/>
    <property type="match status" value="1"/>
</dbReference>
<feature type="domain" description="Reverse transcriptase Ty1/copia-type" evidence="6">
    <location>
        <begin position="711"/>
        <end position="815"/>
    </location>
</feature>
<proteinExistence type="predicted"/>
<keyword evidence="4" id="KW-0645">Protease</keyword>
<evidence type="ECO:0000256" key="1">
    <source>
        <dbReference type="ARBA" id="ARBA00022603"/>
    </source>
</evidence>
<protein>
    <submittedName>
        <fullName evidence="9">Retrovirus-related Pol polyprotein from transposon RE1</fullName>
    </submittedName>
</protein>
<dbReference type="PANTHER" id="PTHR12303">
    <property type="entry name" value="CARNOSINE N-METHYLTRANSFERASE"/>
    <property type="match status" value="1"/>
</dbReference>
<comment type="caution">
    <text evidence="9">The sequence shown here is derived from an EMBL/GenBank/DDBJ whole genome shotgun (WGS) entry which is preliminary data.</text>
</comment>
<dbReference type="InterPro" id="IPR057670">
    <property type="entry name" value="SH3_retrovirus"/>
</dbReference>
<dbReference type="Proteomes" id="UP000288805">
    <property type="component" value="Unassembled WGS sequence"/>
</dbReference>
<keyword evidence="1" id="KW-0489">Methyltransferase</keyword>
<dbReference type="CDD" id="cd09272">
    <property type="entry name" value="RNase_HI_RT_Ty1"/>
    <property type="match status" value="1"/>
</dbReference>
<dbReference type="GO" id="GO:0004190">
    <property type="term" value="F:aspartic-type endopeptidase activity"/>
    <property type="evidence" value="ECO:0007669"/>
    <property type="project" value="UniProtKB-KW"/>
</dbReference>
<organism evidence="9 10">
    <name type="scientific">Vitis vinifera</name>
    <name type="common">Grape</name>
    <dbReference type="NCBI Taxonomy" id="29760"/>
    <lineage>
        <taxon>Eukaryota</taxon>
        <taxon>Viridiplantae</taxon>
        <taxon>Streptophyta</taxon>
        <taxon>Embryophyta</taxon>
        <taxon>Tracheophyta</taxon>
        <taxon>Spermatophyta</taxon>
        <taxon>Magnoliopsida</taxon>
        <taxon>eudicotyledons</taxon>
        <taxon>Gunneridae</taxon>
        <taxon>Pentapetalae</taxon>
        <taxon>rosids</taxon>
        <taxon>Vitales</taxon>
        <taxon>Vitaceae</taxon>
        <taxon>Viteae</taxon>
        <taxon>Vitis</taxon>
    </lineage>
</organism>
<dbReference type="GO" id="GO:0032259">
    <property type="term" value="P:methylation"/>
    <property type="evidence" value="ECO:0007669"/>
    <property type="project" value="UniProtKB-KW"/>
</dbReference>
<keyword evidence="4" id="KW-0064">Aspartyl protease</keyword>
<feature type="compositionally biased region" description="Polar residues" evidence="5">
    <location>
        <begin position="33"/>
        <end position="47"/>
    </location>
</feature>
<dbReference type="SMART" id="SM01296">
    <property type="entry name" value="N2227"/>
    <property type="match status" value="1"/>
</dbReference>
<dbReference type="PANTHER" id="PTHR12303:SF6">
    <property type="entry name" value="CARNOSINE N-METHYLTRANSFERASE"/>
    <property type="match status" value="1"/>
</dbReference>
<dbReference type="InterPro" id="IPR013103">
    <property type="entry name" value="RVT_2"/>
</dbReference>
<evidence type="ECO:0000313" key="9">
    <source>
        <dbReference type="EMBL" id="RVW37834.1"/>
    </source>
</evidence>
<dbReference type="EMBL" id="QGNW01001523">
    <property type="protein sequence ID" value="RVW37834.1"/>
    <property type="molecule type" value="Genomic_DNA"/>
</dbReference>
<evidence type="ECO:0000256" key="5">
    <source>
        <dbReference type="SAM" id="MobiDB-lite"/>
    </source>
</evidence>
<evidence type="ECO:0000259" key="7">
    <source>
        <dbReference type="Pfam" id="PF22936"/>
    </source>
</evidence>
<dbReference type="InterPro" id="IPR043502">
    <property type="entry name" value="DNA/RNA_pol_sf"/>
</dbReference>
<accession>A0A438DQX1</accession>
<dbReference type="Pfam" id="PF25597">
    <property type="entry name" value="SH3_retrovirus"/>
    <property type="match status" value="1"/>
</dbReference>
<evidence type="ECO:0000259" key="6">
    <source>
        <dbReference type="Pfam" id="PF07727"/>
    </source>
</evidence>